<evidence type="ECO:0000313" key="5">
    <source>
        <dbReference type="EMBL" id="SMC52302.1"/>
    </source>
</evidence>
<dbReference type="InterPro" id="IPR018197">
    <property type="entry name" value="Glycerate_kinase_RE-like"/>
</dbReference>
<name>A0A1W1ZVN1_KIBAR</name>
<dbReference type="Gene3D" id="3.40.50.10350">
    <property type="entry name" value="Glycerate kinase, domain 1"/>
    <property type="match status" value="1"/>
</dbReference>
<organism evidence="5 6">
    <name type="scientific">Kibdelosporangium aridum</name>
    <dbReference type="NCBI Taxonomy" id="2030"/>
    <lineage>
        <taxon>Bacteria</taxon>
        <taxon>Bacillati</taxon>
        <taxon>Actinomycetota</taxon>
        <taxon>Actinomycetes</taxon>
        <taxon>Pseudonocardiales</taxon>
        <taxon>Pseudonocardiaceae</taxon>
        <taxon>Kibdelosporangium</taxon>
    </lineage>
</organism>
<sequence>MKVVLAPDKFKGSLSAPLVAAHLATGIHAGSPDTEVVSLPVADGGDGFLDAALAAGYQEITVPAEGPTGKPILARYGERDHVAVIELADTAGLQALPDGTPAPMTASSYGTGLVIRAALDAGCRSILIGLGGSACTDGGAGLLEALGATLHGAGRGGGGLLSLTGVDLSQLHPALPTTEITVASDVDNPLLGDTGAAAVYGPQKGASPEEVALLDTALAVWARHLGTDLANAPGAGAAGGVGYGLMAALGATMRPGIEIVLDMTDFDKALADAQLVVTGEGSLDEQTLHGKAVAGVAARARAAEVPVFAVAGRSTLDSGQLRTIGITSAFTLADIESDLDMCMTRPGPILEHIGRQIAQRVRR</sequence>
<evidence type="ECO:0000256" key="2">
    <source>
        <dbReference type="ARBA" id="ARBA00022679"/>
    </source>
</evidence>
<dbReference type="OrthoDB" id="9774290at2"/>
<evidence type="ECO:0000256" key="3">
    <source>
        <dbReference type="ARBA" id="ARBA00022777"/>
    </source>
</evidence>
<dbReference type="GO" id="GO:0031388">
    <property type="term" value="P:organic acid phosphorylation"/>
    <property type="evidence" value="ECO:0007669"/>
    <property type="project" value="UniProtKB-UniRule"/>
</dbReference>
<dbReference type="AlphaFoldDB" id="A0A1W1ZVN1"/>
<dbReference type="InterPro" id="IPR018193">
    <property type="entry name" value="Glyc_kinase_flavodox-like_fold"/>
</dbReference>
<keyword evidence="6" id="KW-1185">Reference proteome</keyword>
<evidence type="ECO:0000256" key="1">
    <source>
        <dbReference type="ARBA" id="ARBA00006284"/>
    </source>
</evidence>
<dbReference type="Proteomes" id="UP000192674">
    <property type="component" value="Unassembled WGS sequence"/>
</dbReference>
<accession>A0A1W1ZVN1</accession>
<keyword evidence="2 4" id="KW-0808">Transferase</keyword>
<dbReference type="InterPro" id="IPR004381">
    <property type="entry name" value="Glycerate_kinase"/>
</dbReference>
<dbReference type="EMBL" id="FWXV01000001">
    <property type="protein sequence ID" value="SMC52302.1"/>
    <property type="molecule type" value="Genomic_DNA"/>
</dbReference>
<dbReference type="PANTHER" id="PTHR21599:SF0">
    <property type="entry name" value="GLYCERATE KINASE"/>
    <property type="match status" value="1"/>
</dbReference>
<dbReference type="Pfam" id="PF02595">
    <property type="entry name" value="Gly_kinase"/>
    <property type="match status" value="1"/>
</dbReference>
<proteinExistence type="inferred from homology"/>
<dbReference type="NCBIfam" id="TIGR00045">
    <property type="entry name" value="glycerate kinase"/>
    <property type="match status" value="1"/>
</dbReference>
<dbReference type="PANTHER" id="PTHR21599">
    <property type="entry name" value="GLYCERATE KINASE"/>
    <property type="match status" value="1"/>
</dbReference>
<dbReference type="InterPro" id="IPR036129">
    <property type="entry name" value="Glycerate_kinase_sf"/>
</dbReference>
<dbReference type="GO" id="GO:0008887">
    <property type="term" value="F:glycerate kinase activity"/>
    <property type="evidence" value="ECO:0007669"/>
    <property type="project" value="UniProtKB-UniRule"/>
</dbReference>
<dbReference type="PIRSF" id="PIRSF006078">
    <property type="entry name" value="GlxK"/>
    <property type="match status" value="1"/>
</dbReference>
<reference evidence="5 6" key="1">
    <citation type="submission" date="2017-04" db="EMBL/GenBank/DDBJ databases">
        <authorList>
            <person name="Afonso C.L."/>
            <person name="Miller P.J."/>
            <person name="Scott M.A."/>
            <person name="Spackman E."/>
            <person name="Goraichik I."/>
            <person name="Dimitrov K.M."/>
            <person name="Suarez D.L."/>
            <person name="Swayne D.E."/>
        </authorList>
    </citation>
    <scope>NUCLEOTIDE SEQUENCE [LARGE SCALE GENOMIC DNA]</scope>
    <source>
        <strain evidence="5 6">DSM 43828</strain>
    </source>
</reference>
<dbReference type="Gene3D" id="3.90.1510.10">
    <property type="entry name" value="Glycerate kinase, domain 2"/>
    <property type="match status" value="1"/>
</dbReference>
<keyword evidence="3 4" id="KW-0418">Kinase</keyword>
<dbReference type="RefSeq" id="WP_084424278.1">
    <property type="nucleotide sequence ID" value="NZ_FWXV01000001.1"/>
</dbReference>
<dbReference type="SUPFAM" id="SSF110738">
    <property type="entry name" value="Glycerate kinase I"/>
    <property type="match status" value="1"/>
</dbReference>
<evidence type="ECO:0000313" key="6">
    <source>
        <dbReference type="Proteomes" id="UP000192674"/>
    </source>
</evidence>
<comment type="similarity">
    <text evidence="1 4">Belongs to the glycerate kinase type-1 family.</text>
</comment>
<gene>
    <name evidence="5" type="ORF">SAMN05661093_00348</name>
</gene>
<evidence type="ECO:0000256" key="4">
    <source>
        <dbReference type="PIRNR" id="PIRNR006078"/>
    </source>
</evidence>
<protein>
    <submittedName>
        <fullName evidence="5">Glycerate kinase</fullName>
    </submittedName>
</protein>